<dbReference type="PANTHER" id="PTHR42718:SF46">
    <property type="entry name" value="BLR6921 PROTEIN"/>
    <property type="match status" value="1"/>
</dbReference>
<keyword evidence="4 7" id="KW-0812">Transmembrane</keyword>
<keyword evidence="10" id="KW-1185">Reference proteome</keyword>
<proteinExistence type="predicted"/>
<evidence type="ECO:0000256" key="3">
    <source>
        <dbReference type="ARBA" id="ARBA00022475"/>
    </source>
</evidence>
<comment type="caution">
    <text evidence="9">The sequence shown here is derived from an EMBL/GenBank/DDBJ whole genome shotgun (WGS) entry which is preliminary data.</text>
</comment>
<evidence type="ECO:0000256" key="4">
    <source>
        <dbReference type="ARBA" id="ARBA00022692"/>
    </source>
</evidence>
<feature type="transmembrane region" description="Helical" evidence="7">
    <location>
        <begin position="151"/>
        <end position="175"/>
    </location>
</feature>
<feature type="transmembrane region" description="Helical" evidence="7">
    <location>
        <begin position="215"/>
        <end position="232"/>
    </location>
</feature>
<feature type="transmembrane region" description="Helical" evidence="7">
    <location>
        <begin position="181"/>
        <end position="203"/>
    </location>
</feature>
<feature type="transmembrane region" description="Helical" evidence="7">
    <location>
        <begin position="61"/>
        <end position="81"/>
    </location>
</feature>
<reference evidence="10" key="1">
    <citation type="journal article" date="2019" name="Int. J. Syst. Evol. Microbiol.">
        <title>The Global Catalogue of Microorganisms (GCM) 10K type strain sequencing project: providing services to taxonomists for standard genome sequencing and annotation.</title>
        <authorList>
            <consortium name="The Broad Institute Genomics Platform"/>
            <consortium name="The Broad Institute Genome Sequencing Center for Infectious Disease"/>
            <person name="Wu L."/>
            <person name="Ma J."/>
        </authorList>
    </citation>
    <scope>NUCLEOTIDE SEQUENCE [LARGE SCALE GENOMIC DNA]</scope>
    <source>
        <strain evidence="10">JCM 17695</strain>
    </source>
</reference>
<dbReference type="Pfam" id="PF07690">
    <property type="entry name" value="MFS_1"/>
    <property type="match status" value="1"/>
</dbReference>
<sequence>MVQGAAGAVLAPAGLSLLLAAFPGGGERTRALGVWAAVSAGGGALGLVLGGVLAHAGSWRWVFWLNLPLCATAFALACAVLTAPPADRVRFDVVGAVLATAGLVGLVFAASAGSPLWALAAVGLLTAFVLVERRTPRALLPPRLLRLRPVVGANAVALLLGTVIYAVFYFVSVFLADQRGYSTLEVGLAFLPMTATTVAGSRLAGTPAARARPPAVLAGALGVAALGFLPLTGVDAHSGYATTVLPTLALVGLGLGAAYVVLPAAAVDTAPARDRAWPRAFSRPRSSSAGPRAWSC</sequence>
<keyword evidence="5 7" id="KW-1133">Transmembrane helix</keyword>
<evidence type="ECO:0000259" key="8">
    <source>
        <dbReference type="PROSITE" id="PS50850"/>
    </source>
</evidence>
<feature type="transmembrane region" description="Helical" evidence="7">
    <location>
        <begin position="244"/>
        <end position="267"/>
    </location>
</feature>
<dbReference type="Proteomes" id="UP001596512">
    <property type="component" value="Unassembled WGS sequence"/>
</dbReference>
<dbReference type="Gene3D" id="1.20.1250.20">
    <property type="entry name" value="MFS general substrate transporter like domains"/>
    <property type="match status" value="2"/>
</dbReference>
<evidence type="ECO:0000313" key="10">
    <source>
        <dbReference type="Proteomes" id="UP001596512"/>
    </source>
</evidence>
<evidence type="ECO:0000256" key="7">
    <source>
        <dbReference type="SAM" id="Phobius"/>
    </source>
</evidence>
<feature type="transmembrane region" description="Helical" evidence="7">
    <location>
        <begin position="116"/>
        <end position="131"/>
    </location>
</feature>
<dbReference type="InterPro" id="IPR011701">
    <property type="entry name" value="MFS"/>
</dbReference>
<feature type="transmembrane region" description="Helical" evidence="7">
    <location>
        <begin position="6"/>
        <end position="25"/>
    </location>
</feature>
<dbReference type="InterPro" id="IPR036259">
    <property type="entry name" value="MFS_trans_sf"/>
</dbReference>
<dbReference type="PROSITE" id="PS50850">
    <property type="entry name" value="MFS"/>
    <property type="match status" value="1"/>
</dbReference>
<keyword evidence="6 7" id="KW-0472">Membrane</keyword>
<feature type="domain" description="Major facilitator superfamily (MFS) profile" evidence="8">
    <location>
        <begin position="1"/>
        <end position="296"/>
    </location>
</feature>
<comment type="subcellular location">
    <subcellularLocation>
        <location evidence="1">Cell membrane</location>
        <topology evidence="1">Multi-pass membrane protein</topology>
    </subcellularLocation>
</comment>
<dbReference type="SUPFAM" id="SSF103473">
    <property type="entry name" value="MFS general substrate transporter"/>
    <property type="match status" value="1"/>
</dbReference>
<gene>
    <name evidence="9" type="ORF">ACFQV2_25040</name>
</gene>
<organism evidence="9 10">
    <name type="scientific">Actinokineospora soli</name>
    <dbReference type="NCBI Taxonomy" id="1048753"/>
    <lineage>
        <taxon>Bacteria</taxon>
        <taxon>Bacillati</taxon>
        <taxon>Actinomycetota</taxon>
        <taxon>Actinomycetes</taxon>
        <taxon>Pseudonocardiales</taxon>
        <taxon>Pseudonocardiaceae</taxon>
        <taxon>Actinokineospora</taxon>
    </lineage>
</organism>
<dbReference type="InterPro" id="IPR020846">
    <property type="entry name" value="MFS_dom"/>
</dbReference>
<evidence type="ECO:0000256" key="6">
    <source>
        <dbReference type="ARBA" id="ARBA00023136"/>
    </source>
</evidence>
<evidence type="ECO:0000256" key="1">
    <source>
        <dbReference type="ARBA" id="ARBA00004651"/>
    </source>
</evidence>
<keyword evidence="3" id="KW-1003">Cell membrane</keyword>
<protein>
    <submittedName>
        <fullName evidence="9">MFS transporter</fullName>
    </submittedName>
</protein>
<evidence type="ECO:0000313" key="9">
    <source>
        <dbReference type="EMBL" id="MFC7616253.1"/>
    </source>
</evidence>
<keyword evidence="2" id="KW-0813">Transport</keyword>
<evidence type="ECO:0000256" key="5">
    <source>
        <dbReference type="ARBA" id="ARBA00022989"/>
    </source>
</evidence>
<dbReference type="EMBL" id="JBHTEY010000004">
    <property type="protein sequence ID" value="MFC7616253.1"/>
    <property type="molecule type" value="Genomic_DNA"/>
</dbReference>
<evidence type="ECO:0000256" key="2">
    <source>
        <dbReference type="ARBA" id="ARBA00022448"/>
    </source>
</evidence>
<name>A0ABW2TSL9_9PSEU</name>
<feature type="transmembrane region" description="Helical" evidence="7">
    <location>
        <begin position="32"/>
        <end position="55"/>
    </location>
</feature>
<accession>A0ABW2TSL9</accession>
<dbReference type="PANTHER" id="PTHR42718">
    <property type="entry name" value="MAJOR FACILITATOR SUPERFAMILY MULTIDRUG TRANSPORTER MFSC"/>
    <property type="match status" value="1"/>
</dbReference>